<dbReference type="EMBL" id="OX336137">
    <property type="protein sequence ID" value="CAI2717459.1"/>
    <property type="molecule type" value="Genomic_DNA"/>
</dbReference>
<reference evidence="2 3" key="1">
    <citation type="submission" date="2022-09" db="EMBL/GenBank/DDBJ databases">
        <authorList>
            <person name="Kop L."/>
        </authorList>
    </citation>
    <scope>NUCLEOTIDE SEQUENCE [LARGE SCALE GENOMIC DNA]</scope>
    <source>
        <strain evidence="2 3">347</strain>
    </source>
</reference>
<evidence type="ECO:0000313" key="3">
    <source>
        <dbReference type="Proteomes" id="UP001157733"/>
    </source>
</evidence>
<name>A0ABM9HBJ3_9BACT</name>
<organism evidence="2 3">
    <name type="scientific">Nitrospina watsonii</name>
    <dbReference type="NCBI Taxonomy" id="1323948"/>
    <lineage>
        <taxon>Bacteria</taxon>
        <taxon>Pseudomonadati</taxon>
        <taxon>Nitrospinota/Tectimicrobiota group</taxon>
        <taxon>Nitrospinota</taxon>
        <taxon>Nitrospinia</taxon>
        <taxon>Nitrospinales</taxon>
        <taxon>Nitrospinaceae</taxon>
        <taxon>Nitrospina</taxon>
    </lineage>
</organism>
<gene>
    <name evidence="2" type="ORF">NSPWAT_0600</name>
</gene>
<proteinExistence type="predicted"/>
<evidence type="ECO:0000313" key="2">
    <source>
        <dbReference type="EMBL" id="CAI2717459.1"/>
    </source>
</evidence>
<sequence length="57" mass="6778">MLNLIRRVTRRPPRSLISESRKESTPVATKPTKTNKWGWCVCERLPKTFCCWLGCWR</sequence>
<keyword evidence="3" id="KW-1185">Reference proteome</keyword>
<feature type="region of interest" description="Disordered" evidence="1">
    <location>
        <begin position="1"/>
        <end position="33"/>
    </location>
</feature>
<dbReference type="Proteomes" id="UP001157733">
    <property type="component" value="Chromosome"/>
</dbReference>
<protein>
    <submittedName>
        <fullName evidence="2">Uncharacterized protein</fullName>
    </submittedName>
</protein>
<evidence type="ECO:0000256" key="1">
    <source>
        <dbReference type="SAM" id="MobiDB-lite"/>
    </source>
</evidence>
<accession>A0ABM9HBJ3</accession>